<dbReference type="EMBL" id="JAYMYR010000005">
    <property type="protein sequence ID" value="KAK7365059.1"/>
    <property type="molecule type" value="Genomic_DNA"/>
</dbReference>
<dbReference type="PANTHER" id="PTHR34133">
    <property type="entry name" value="OS07G0633000 PROTEIN"/>
    <property type="match status" value="1"/>
</dbReference>
<proteinExistence type="predicted"/>
<dbReference type="Proteomes" id="UP001374584">
    <property type="component" value="Unassembled WGS sequence"/>
</dbReference>
<accession>A0AAN9RBK7</accession>
<keyword evidence="2" id="KW-1185">Reference proteome</keyword>
<name>A0AAN9RBK7_PHACN</name>
<organism evidence="1 2">
    <name type="scientific">Phaseolus coccineus</name>
    <name type="common">Scarlet runner bean</name>
    <name type="synonym">Phaseolus multiflorus</name>
    <dbReference type="NCBI Taxonomy" id="3886"/>
    <lineage>
        <taxon>Eukaryota</taxon>
        <taxon>Viridiplantae</taxon>
        <taxon>Streptophyta</taxon>
        <taxon>Embryophyta</taxon>
        <taxon>Tracheophyta</taxon>
        <taxon>Spermatophyta</taxon>
        <taxon>Magnoliopsida</taxon>
        <taxon>eudicotyledons</taxon>
        <taxon>Gunneridae</taxon>
        <taxon>Pentapetalae</taxon>
        <taxon>rosids</taxon>
        <taxon>fabids</taxon>
        <taxon>Fabales</taxon>
        <taxon>Fabaceae</taxon>
        <taxon>Papilionoideae</taxon>
        <taxon>50 kb inversion clade</taxon>
        <taxon>NPAAA clade</taxon>
        <taxon>indigoferoid/millettioid clade</taxon>
        <taxon>Phaseoleae</taxon>
        <taxon>Phaseolus</taxon>
    </lineage>
</organism>
<evidence type="ECO:0000313" key="1">
    <source>
        <dbReference type="EMBL" id="KAK7365059.1"/>
    </source>
</evidence>
<dbReference type="AlphaFoldDB" id="A0AAN9RBK7"/>
<dbReference type="InterPro" id="IPR018971">
    <property type="entry name" value="DUF1997"/>
</dbReference>
<dbReference type="PANTHER" id="PTHR34133:SF8">
    <property type="entry name" value="OS07G0633000 PROTEIN"/>
    <property type="match status" value="1"/>
</dbReference>
<sequence>MASLFMVPCQHQLLKNLQSHWHPKAAASNSIIRSEKTSTFSFRSNANIPIHEIPGASFDQYMDDKHRVIRNVFSDDKGTSKQINEEEWRINMPPIQCLFVSVKPTAVLRLTFKSKGEDFPPHIPHHVTKVLELHFTRWELQGLSALYEDPNQIKLDVIGTIYPERKGKHSWLKNEMEMEITFCASPATAFIPESVLQSGIELIFKTVWDEMKKEFHGKLLQDYNRFKRNKTKKISV</sequence>
<dbReference type="Pfam" id="PF09366">
    <property type="entry name" value="DUF1997"/>
    <property type="match status" value="1"/>
</dbReference>
<protein>
    <submittedName>
        <fullName evidence="1">Uncharacterized protein</fullName>
    </submittedName>
</protein>
<reference evidence="1 2" key="1">
    <citation type="submission" date="2024-01" db="EMBL/GenBank/DDBJ databases">
        <title>The genomes of 5 underutilized Papilionoideae crops provide insights into root nodulation and disease resistanc.</title>
        <authorList>
            <person name="Jiang F."/>
        </authorList>
    </citation>
    <scope>NUCLEOTIDE SEQUENCE [LARGE SCALE GENOMIC DNA]</scope>
    <source>
        <strain evidence="1">JINMINGXINNONG_FW02</strain>
        <tissue evidence="1">Leaves</tissue>
    </source>
</reference>
<evidence type="ECO:0000313" key="2">
    <source>
        <dbReference type="Proteomes" id="UP001374584"/>
    </source>
</evidence>
<gene>
    <name evidence="1" type="ORF">VNO80_13835</name>
</gene>
<comment type="caution">
    <text evidence="1">The sequence shown here is derived from an EMBL/GenBank/DDBJ whole genome shotgun (WGS) entry which is preliminary data.</text>
</comment>